<feature type="region of interest" description="Disordered" evidence="6">
    <location>
        <begin position="27"/>
        <end position="51"/>
    </location>
</feature>
<evidence type="ECO:0000313" key="9">
    <source>
        <dbReference type="EMBL" id="KAL1584475.1"/>
    </source>
</evidence>
<dbReference type="InterPro" id="IPR011701">
    <property type="entry name" value="MFS"/>
</dbReference>
<evidence type="ECO:0000256" key="3">
    <source>
        <dbReference type="ARBA" id="ARBA00022692"/>
    </source>
</evidence>
<gene>
    <name evidence="9" type="ORF">WHR41_06315</name>
</gene>
<dbReference type="EMBL" id="JAAQHG020000026">
    <property type="protein sequence ID" value="KAL1584475.1"/>
    <property type="molecule type" value="Genomic_DNA"/>
</dbReference>
<evidence type="ECO:0000256" key="7">
    <source>
        <dbReference type="SAM" id="Phobius"/>
    </source>
</evidence>
<feature type="domain" description="Major facilitator superfamily (MFS) profile" evidence="8">
    <location>
        <begin position="64"/>
        <end position="485"/>
    </location>
</feature>
<evidence type="ECO:0000256" key="4">
    <source>
        <dbReference type="ARBA" id="ARBA00022989"/>
    </source>
</evidence>
<dbReference type="SUPFAM" id="SSF103473">
    <property type="entry name" value="MFS general substrate transporter"/>
    <property type="match status" value="1"/>
</dbReference>
<name>A0AB34KI88_9PEZI</name>
<proteinExistence type="predicted"/>
<keyword evidence="4 7" id="KW-1133">Transmembrane helix</keyword>
<evidence type="ECO:0000256" key="6">
    <source>
        <dbReference type="SAM" id="MobiDB-lite"/>
    </source>
</evidence>
<feature type="transmembrane region" description="Helical" evidence="7">
    <location>
        <begin position="395"/>
        <end position="416"/>
    </location>
</feature>
<feature type="transmembrane region" description="Helical" evidence="7">
    <location>
        <begin position="307"/>
        <end position="328"/>
    </location>
</feature>
<evidence type="ECO:0000256" key="1">
    <source>
        <dbReference type="ARBA" id="ARBA00004141"/>
    </source>
</evidence>
<organism evidence="9 10">
    <name type="scientific">Cladosporium halotolerans</name>
    <dbReference type="NCBI Taxonomy" id="1052096"/>
    <lineage>
        <taxon>Eukaryota</taxon>
        <taxon>Fungi</taxon>
        <taxon>Dikarya</taxon>
        <taxon>Ascomycota</taxon>
        <taxon>Pezizomycotina</taxon>
        <taxon>Dothideomycetes</taxon>
        <taxon>Dothideomycetidae</taxon>
        <taxon>Cladosporiales</taxon>
        <taxon>Cladosporiaceae</taxon>
        <taxon>Cladosporium</taxon>
    </lineage>
</organism>
<feature type="transmembrane region" description="Helical" evidence="7">
    <location>
        <begin position="194"/>
        <end position="212"/>
    </location>
</feature>
<dbReference type="PROSITE" id="PS50850">
    <property type="entry name" value="MFS"/>
    <property type="match status" value="1"/>
</dbReference>
<comment type="caution">
    <text evidence="9">The sequence shown here is derived from an EMBL/GenBank/DDBJ whole genome shotgun (WGS) entry which is preliminary data.</text>
</comment>
<keyword evidence="10" id="KW-1185">Reference proteome</keyword>
<dbReference type="Pfam" id="PF07690">
    <property type="entry name" value="MFS_1"/>
    <property type="match status" value="1"/>
</dbReference>
<dbReference type="PANTHER" id="PTHR43791:SF47">
    <property type="entry name" value="MAJOR FACILITATOR SUPERFAMILY (MFS) PROFILE DOMAIN-CONTAINING PROTEIN-RELATED"/>
    <property type="match status" value="1"/>
</dbReference>
<feature type="transmembrane region" description="Helical" evidence="7">
    <location>
        <begin position="64"/>
        <end position="82"/>
    </location>
</feature>
<dbReference type="PANTHER" id="PTHR43791">
    <property type="entry name" value="PERMEASE-RELATED"/>
    <property type="match status" value="1"/>
</dbReference>
<reference evidence="9 10" key="1">
    <citation type="journal article" date="2020" name="Microbiol. Resour. Announc.">
        <title>Draft Genome Sequence of a Cladosporium Species Isolated from the Mesophotic Ascidian Didemnum maculosum.</title>
        <authorList>
            <person name="Gioti A."/>
            <person name="Siaperas R."/>
            <person name="Nikolaivits E."/>
            <person name="Le Goff G."/>
            <person name="Ouazzani J."/>
            <person name="Kotoulas G."/>
            <person name="Topakas E."/>
        </authorList>
    </citation>
    <scope>NUCLEOTIDE SEQUENCE [LARGE SCALE GENOMIC DNA]</scope>
    <source>
        <strain evidence="9 10">TM138-S3</strain>
    </source>
</reference>
<dbReference type="InterPro" id="IPR036259">
    <property type="entry name" value="MFS_trans_sf"/>
</dbReference>
<evidence type="ECO:0000259" key="8">
    <source>
        <dbReference type="PROSITE" id="PS50850"/>
    </source>
</evidence>
<evidence type="ECO:0000256" key="2">
    <source>
        <dbReference type="ARBA" id="ARBA00022448"/>
    </source>
</evidence>
<dbReference type="AlphaFoldDB" id="A0AB34KI88"/>
<dbReference type="GeneID" id="96007758"/>
<feature type="transmembrane region" description="Helical" evidence="7">
    <location>
        <begin position="428"/>
        <end position="448"/>
    </location>
</feature>
<dbReference type="Proteomes" id="UP000803884">
    <property type="component" value="Unassembled WGS sequence"/>
</dbReference>
<dbReference type="GO" id="GO:0016020">
    <property type="term" value="C:membrane"/>
    <property type="evidence" value="ECO:0007669"/>
    <property type="project" value="UniProtKB-SubCell"/>
</dbReference>
<dbReference type="FunFam" id="1.20.1250.20:FF:000394">
    <property type="entry name" value="MFS general substrate transporter"/>
    <property type="match status" value="1"/>
</dbReference>
<feature type="transmembrane region" description="Helical" evidence="7">
    <location>
        <begin position="161"/>
        <end position="182"/>
    </location>
</feature>
<dbReference type="RefSeq" id="XP_069227581.1">
    <property type="nucleotide sequence ID" value="XM_069374920.1"/>
</dbReference>
<protein>
    <recommendedName>
        <fullName evidence="8">Major facilitator superfamily (MFS) profile domain-containing protein</fullName>
    </recommendedName>
</protein>
<evidence type="ECO:0000256" key="5">
    <source>
        <dbReference type="ARBA" id="ARBA00023136"/>
    </source>
</evidence>
<keyword evidence="2" id="KW-0813">Transport</keyword>
<comment type="subcellular location">
    <subcellularLocation>
        <location evidence="1">Membrane</location>
        <topology evidence="1">Multi-pass membrane protein</topology>
    </subcellularLocation>
</comment>
<evidence type="ECO:0000313" key="10">
    <source>
        <dbReference type="Proteomes" id="UP000803884"/>
    </source>
</evidence>
<feature type="transmembrane region" description="Helical" evidence="7">
    <location>
        <begin position="224"/>
        <end position="247"/>
    </location>
</feature>
<accession>A0AB34KI88</accession>
<dbReference type="GO" id="GO:0022857">
    <property type="term" value="F:transmembrane transporter activity"/>
    <property type="evidence" value="ECO:0007669"/>
    <property type="project" value="InterPro"/>
</dbReference>
<sequence>MARSDLEENKEREISHYEHACNEDKEIHIASAPEAQDPSGPAPTPDEREDKTTRRLIRKIDIRLLPVLAVIYAFALIDRVNLPNARIAGMGEDLELSVGDRYSLIVMIFFVPYVIFQFPANIVCRKLGPCLWLPSLAVSWGIVTLGVGFTTSWTQVIACRILLGIFESGFYPGCIFLLSCWYCRFEVQKRFSGFYLLALLASGFSNILAWALSLMKGVGGLNGWRWIFVMQGIITICLGLLGFIFIVDFPDRATNAQLITRRPFLTVEEAHIVKARIDRDRGDAVVDALTFRKILHHLHDWKLWEWAWLYLLNNVVTYSFGFFLPIILSGDMGYSTMMAQILSFPPYVAAAPWMLTTAWFADRYRKRGLVLILNASAAIVGVAMTGFATNPAARYAGVFLGVCGCNSNVPTILSYMHNNIVGQTKRSIASALIIGGGAIGGIIASNIFRQQDAPKYTPAMIAAIMTQAVTILHVAKNFVVYRLANKKADRGVVVIEGQQGFRYTL</sequence>
<keyword evidence="3 7" id="KW-0812">Transmembrane</keyword>
<feature type="transmembrane region" description="Helical" evidence="7">
    <location>
        <begin position="368"/>
        <end position="389"/>
    </location>
</feature>
<feature type="transmembrane region" description="Helical" evidence="7">
    <location>
        <begin position="102"/>
        <end position="124"/>
    </location>
</feature>
<dbReference type="Gene3D" id="1.20.1250.20">
    <property type="entry name" value="MFS general substrate transporter like domains"/>
    <property type="match status" value="2"/>
</dbReference>
<feature type="transmembrane region" description="Helical" evidence="7">
    <location>
        <begin position="340"/>
        <end position="361"/>
    </location>
</feature>
<dbReference type="InterPro" id="IPR020846">
    <property type="entry name" value="MFS_dom"/>
</dbReference>
<feature type="transmembrane region" description="Helical" evidence="7">
    <location>
        <begin position="131"/>
        <end position="149"/>
    </location>
</feature>
<keyword evidence="5 7" id="KW-0472">Membrane</keyword>
<dbReference type="FunFam" id="1.20.1250.20:FF:000018">
    <property type="entry name" value="MFS transporter permease"/>
    <property type="match status" value="1"/>
</dbReference>
<feature type="transmembrane region" description="Helical" evidence="7">
    <location>
        <begin position="460"/>
        <end position="480"/>
    </location>
</feature>